<reference evidence="1 2" key="1">
    <citation type="journal article" date="2014" name="PLoS Genet.">
        <title>Analysis of the Phlebiopsis gigantea genome, transcriptome and secretome provides insight into its pioneer colonization strategies of wood.</title>
        <authorList>
            <person name="Hori C."/>
            <person name="Ishida T."/>
            <person name="Igarashi K."/>
            <person name="Samejima M."/>
            <person name="Suzuki H."/>
            <person name="Master E."/>
            <person name="Ferreira P."/>
            <person name="Ruiz-Duenas F.J."/>
            <person name="Held B."/>
            <person name="Canessa P."/>
            <person name="Larrondo L.F."/>
            <person name="Schmoll M."/>
            <person name="Druzhinina I.S."/>
            <person name="Kubicek C.P."/>
            <person name="Gaskell J.A."/>
            <person name="Kersten P."/>
            <person name="St John F."/>
            <person name="Glasner J."/>
            <person name="Sabat G."/>
            <person name="Splinter BonDurant S."/>
            <person name="Syed K."/>
            <person name="Yadav J."/>
            <person name="Mgbeahuruike A.C."/>
            <person name="Kovalchuk A."/>
            <person name="Asiegbu F.O."/>
            <person name="Lackner G."/>
            <person name="Hoffmeister D."/>
            <person name="Rencoret J."/>
            <person name="Gutierrez A."/>
            <person name="Sun H."/>
            <person name="Lindquist E."/>
            <person name="Barry K."/>
            <person name="Riley R."/>
            <person name="Grigoriev I.V."/>
            <person name="Henrissat B."/>
            <person name="Kues U."/>
            <person name="Berka R.M."/>
            <person name="Martinez A.T."/>
            <person name="Covert S.F."/>
            <person name="Blanchette R.A."/>
            <person name="Cullen D."/>
        </authorList>
    </citation>
    <scope>NUCLEOTIDE SEQUENCE [LARGE SCALE GENOMIC DNA]</scope>
    <source>
        <strain evidence="1 2">11061_1 CR5-6</strain>
    </source>
</reference>
<evidence type="ECO:0000313" key="2">
    <source>
        <dbReference type="Proteomes" id="UP000053257"/>
    </source>
</evidence>
<gene>
    <name evidence="1" type="ORF">PHLGIDRAFT_452053</name>
</gene>
<dbReference type="EMBL" id="KN840515">
    <property type="protein sequence ID" value="KIP06542.1"/>
    <property type="molecule type" value="Genomic_DNA"/>
</dbReference>
<evidence type="ECO:0000313" key="1">
    <source>
        <dbReference type="EMBL" id="KIP06542.1"/>
    </source>
</evidence>
<sequence length="190" mass="21678">MRSTRRPWASRLPASTNVIQHTAALDAGQIKIKTRGSRHTLQVCSWVVSHGRAPPSSRVVAVCAHYDRLCFVLRCIHPQPVYSTTCVTIPIEDLVHLCIRLYISKTTEPGKRRRRVLKMHTVLPMSQCMPRQINSCLRHYFPYPHTFLTLHSRQRGSSRRAPTRRAAHRVGPRNWDGGVLNLRGLCVITC</sequence>
<dbReference type="AlphaFoldDB" id="A0A0C3S730"/>
<dbReference type="HOGENOM" id="CLU_1428473_0_0_1"/>
<accession>A0A0C3S730</accession>
<protein>
    <submittedName>
        <fullName evidence="1">Uncharacterized protein</fullName>
    </submittedName>
</protein>
<keyword evidence="2" id="KW-1185">Reference proteome</keyword>
<dbReference type="Proteomes" id="UP000053257">
    <property type="component" value="Unassembled WGS sequence"/>
</dbReference>
<name>A0A0C3S730_PHLG1</name>
<proteinExistence type="predicted"/>
<organism evidence="1 2">
    <name type="scientific">Phlebiopsis gigantea (strain 11061_1 CR5-6)</name>
    <name type="common">White-rot fungus</name>
    <name type="synonym">Peniophora gigantea</name>
    <dbReference type="NCBI Taxonomy" id="745531"/>
    <lineage>
        <taxon>Eukaryota</taxon>
        <taxon>Fungi</taxon>
        <taxon>Dikarya</taxon>
        <taxon>Basidiomycota</taxon>
        <taxon>Agaricomycotina</taxon>
        <taxon>Agaricomycetes</taxon>
        <taxon>Polyporales</taxon>
        <taxon>Phanerochaetaceae</taxon>
        <taxon>Phlebiopsis</taxon>
    </lineage>
</organism>